<comment type="caution">
    <text evidence="1">The sequence shown here is derived from an EMBL/GenBank/DDBJ whole genome shotgun (WGS) entry which is preliminary data.</text>
</comment>
<dbReference type="RefSeq" id="WP_270884214.1">
    <property type="nucleotide sequence ID" value="NZ_JAQFVF010000065.1"/>
</dbReference>
<dbReference type="NCBIfam" id="TIGR03293">
    <property type="entry name" value="PhnG_redo"/>
    <property type="match status" value="1"/>
</dbReference>
<reference evidence="2" key="1">
    <citation type="journal article" date="2019" name="Int. J. Syst. Evol. Microbiol.">
        <title>The Global Catalogue of Microorganisms (GCM) 10K type strain sequencing project: providing services to taxonomists for standard genome sequencing and annotation.</title>
        <authorList>
            <consortium name="The Broad Institute Genomics Platform"/>
            <consortium name="The Broad Institute Genome Sequencing Center for Infectious Disease"/>
            <person name="Wu L."/>
            <person name="Ma J."/>
        </authorList>
    </citation>
    <scope>NUCLEOTIDE SEQUENCE [LARGE SCALE GENOMIC DNA]</scope>
    <source>
        <strain evidence="2">KACC 11904</strain>
    </source>
</reference>
<keyword evidence="1" id="KW-0456">Lyase</keyword>
<evidence type="ECO:0000313" key="2">
    <source>
        <dbReference type="Proteomes" id="UP001596044"/>
    </source>
</evidence>
<dbReference type="Pfam" id="PF06754">
    <property type="entry name" value="PhnG"/>
    <property type="match status" value="1"/>
</dbReference>
<sequence length="141" mass="15523">MKRKQRTEILVAGSPDLAVSLANDILSRYQVEVIEKPNHGLVMTQVRETAQKSLFYLGEVLVTECKVRTNGAVGIGIVKGDQPELAYHLAVIDAAYAAELEETAAWSAALLAEGERIQAERLALHAKVMRTKVDFETMDID</sequence>
<evidence type="ECO:0000313" key="1">
    <source>
        <dbReference type="EMBL" id="MFC5447423.1"/>
    </source>
</evidence>
<organism evidence="1 2">
    <name type="scientific">Paenibacillus aestuarii</name>
    <dbReference type="NCBI Taxonomy" id="516965"/>
    <lineage>
        <taxon>Bacteria</taxon>
        <taxon>Bacillati</taxon>
        <taxon>Bacillota</taxon>
        <taxon>Bacilli</taxon>
        <taxon>Bacillales</taxon>
        <taxon>Paenibacillaceae</taxon>
        <taxon>Paenibacillus</taxon>
    </lineage>
</organism>
<dbReference type="InterPro" id="IPR009609">
    <property type="entry name" value="Phosphonate_metab_PhnG"/>
</dbReference>
<keyword evidence="2" id="KW-1185">Reference proteome</keyword>
<dbReference type="GO" id="GO:0016829">
    <property type="term" value="F:lyase activity"/>
    <property type="evidence" value="ECO:0007669"/>
    <property type="project" value="UniProtKB-KW"/>
</dbReference>
<name>A0ABW0K1Y4_9BACL</name>
<dbReference type="EMBL" id="JBHSMJ010000007">
    <property type="protein sequence ID" value="MFC5447423.1"/>
    <property type="molecule type" value="Genomic_DNA"/>
</dbReference>
<proteinExistence type="predicted"/>
<gene>
    <name evidence="1" type="primary">phnG</name>
    <name evidence="1" type="ORF">ACFPOG_04085</name>
</gene>
<accession>A0ABW0K1Y4</accession>
<dbReference type="Proteomes" id="UP001596044">
    <property type="component" value="Unassembled WGS sequence"/>
</dbReference>
<protein>
    <submittedName>
        <fullName evidence="1">Phosphonate C-P lyase system protein PhnG</fullName>
    </submittedName>
</protein>